<gene>
    <name evidence="5" type="ORF">SAMN02745157_0169</name>
</gene>
<evidence type="ECO:0000256" key="1">
    <source>
        <dbReference type="ARBA" id="ARBA00023015"/>
    </source>
</evidence>
<evidence type="ECO:0000256" key="3">
    <source>
        <dbReference type="ARBA" id="ARBA00023163"/>
    </source>
</evidence>
<dbReference type="GO" id="GO:0016301">
    <property type="term" value="F:kinase activity"/>
    <property type="evidence" value="ECO:0007669"/>
    <property type="project" value="UniProtKB-KW"/>
</dbReference>
<keyword evidence="5" id="KW-0808">Transferase</keyword>
<dbReference type="Gene3D" id="2.60.120.10">
    <property type="entry name" value="Jelly Rolls"/>
    <property type="match status" value="1"/>
</dbReference>
<organism evidence="5 6">
    <name type="scientific">Kaistia soli DSM 19436</name>
    <dbReference type="NCBI Taxonomy" id="1122133"/>
    <lineage>
        <taxon>Bacteria</taxon>
        <taxon>Pseudomonadati</taxon>
        <taxon>Pseudomonadota</taxon>
        <taxon>Alphaproteobacteria</taxon>
        <taxon>Hyphomicrobiales</taxon>
        <taxon>Kaistiaceae</taxon>
        <taxon>Kaistia</taxon>
    </lineage>
</organism>
<dbReference type="Pfam" id="PF13545">
    <property type="entry name" value="HTH_Crp_2"/>
    <property type="match status" value="1"/>
</dbReference>
<dbReference type="Gene3D" id="1.10.10.10">
    <property type="entry name" value="Winged helix-like DNA-binding domain superfamily/Winged helix DNA-binding domain"/>
    <property type="match status" value="1"/>
</dbReference>
<name>A0A1M5PHC3_9HYPH</name>
<keyword evidence="1" id="KW-0805">Transcription regulation</keyword>
<dbReference type="InterPro" id="IPR014710">
    <property type="entry name" value="RmlC-like_jellyroll"/>
</dbReference>
<dbReference type="STRING" id="1122133.SAMN02745157_0169"/>
<evidence type="ECO:0000259" key="4">
    <source>
        <dbReference type="Pfam" id="PF13545"/>
    </source>
</evidence>
<keyword evidence="3" id="KW-0804">Transcription</keyword>
<dbReference type="GO" id="GO:0003677">
    <property type="term" value="F:DNA binding"/>
    <property type="evidence" value="ECO:0007669"/>
    <property type="project" value="UniProtKB-KW"/>
</dbReference>
<accession>A0A1M5PHC3</accession>
<dbReference type="InterPro" id="IPR036388">
    <property type="entry name" value="WH-like_DNA-bd_sf"/>
</dbReference>
<keyword evidence="6" id="KW-1185">Reference proteome</keyword>
<dbReference type="OrthoDB" id="7506088at2"/>
<dbReference type="SUPFAM" id="SSF51206">
    <property type="entry name" value="cAMP-binding domain-like"/>
    <property type="match status" value="1"/>
</dbReference>
<dbReference type="InterPro" id="IPR012318">
    <property type="entry name" value="HTH_CRP"/>
</dbReference>
<dbReference type="Proteomes" id="UP000184485">
    <property type="component" value="Unassembled WGS sequence"/>
</dbReference>
<dbReference type="GO" id="GO:0006355">
    <property type="term" value="P:regulation of DNA-templated transcription"/>
    <property type="evidence" value="ECO:0007669"/>
    <property type="project" value="InterPro"/>
</dbReference>
<keyword evidence="2" id="KW-0238">DNA-binding</keyword>
<dbReference type="EMBL" id="FQUP01000011">
    <property type="protein sequence ID" value="SHH01186.1"/>
    <property type="molecule type" value="Genomic_DNA"/>
</dbReference>
<dbReference type="AlphaFoldDB" id="A0A1M5PHC3"/>
<evidence type="ECO:0000313" key="6">
    <source>
        <dbReference type="Proteomes" id="UP000184485"/>
    </source>
</evidence>
<protein>
    <submittedName>
        <fullName evidence="5">cAMP-binding domain of CRP or a regulatory subunit of cAMP-dependent protein kinases</fullName>
    </submittedName>
</protein>
<sequence length="237" mass="26376">MSIRKKDIKNQLLACMGTHDFDALAPHLDPVDLPRSFVISHPDTVIEHYYFIEAGLGSIVCVSQDGFRAEVGMVGKDGVIPVAAIFDRDSSAHQIVMQVGGHGHRIDSAVFKEIMGGSETMRRLLLRFASNLSTQASYTALSNAVHHVEERLARWLLMCHDRIGDEKLKLTHEYLAVLLAVRRPSVTTALHILEGNRFIYATRGLITIRDREGLQRFAADAYGVPEAEYRALFGPLP</sequence>
<dbReference type="CDD" id="cd00038">
    <property type="entry name" value="CAP_ED"/>
    <property type="match status" value="1"/>
</dbReference>
<proteinExistence type="predicted"/>
<keyword evidence="5" id="KW-0418">Kinase</keyword>
<dbReference type="InterPro" id="IPR000595">
    <property type="entry name" value="cNMP-bd_dom"/>
</dbReference>
<evidence type="ECO:0000313" key="5">
    <source>
        <dbReference type="EMBL" id="SHH01186.1"/>
    </source>
</evidence>
<dbReference type="SUPFAM" id="SSF46785">
    <property type="entry name" value="Winged helix' DNA-binding domain"/>
    <property type="match status" value="1"/>
</dbReference>
<feature type="domain" description="HTH crp-type" evidence="4">
    <location>
        <begin position="150"/>
        <end position="217"/>
    </location>
</feature>
<dbReference type="InterPro" id="IPR036390">
    <property type="entry name" value="WH_DNA-bd_sf"/>
</dbReference>
<dbReference type="InterPro" id="IPR018490">
    <property type="entry name" value="cNMP-bd_dom_sf"/>
</dbReference>
<evidence type="ECO:0000256" key="2">
    <source>
        <dbReference type="ARBA" id="ARBA00023125"/>
    </source>
</evidence>
<dbReference type="RefSeq" id="WP_073058670.1">
    <property type="nucleotide sequence ID" value="NZ_FQUP01000011.1"/>
</dbReference>
<reference evidence="5 6" key="1">
    <citation type="submission" date="2016-11" db="EMBL/GenBank/DDBJ databases">
        <authorList>
            <person name="Jaros S."/>
            <person name="Januszkiewicz K."/>
            <person name="Wedrychowicz H."/>
        </authorList>
    </citation>
    <scope>NUCLEOTIDE SEQUENCE [LARGE SCALE GENOMIC DNA]</scope>
    <source>
        <strain evidence="5 6">DSM 19436</strain>
    </source>
</reference>